<organism evidence="2 3">
    <name type="scientific">Lentilactobacillus hilgardii</name>
    <name type="common">Lactobacillus hilgardii</name>
    <dbReference type="NCBI Taxonomy" id="1588"/>
    <lineage>
        <taxon>Bacteria</taxon>
        <taxon>Bacillati</taxon>
        <taxon>Bacillota</taxon>
        <taxon>Bacilli</taxon>
        <taxon>Lactobacillales</taxon>
        <taxon>Lactobacillaceae</taxon>
        <taxon>Lentilactobacillus</taxon>
    </lineage>
</organism>
<evidence type="ECO:0000256" key="1">
    <source>
        <dbReference type="SAM" id="SignalP"/>
    </source>
</evidence>
<evidence type="ECO:0000313" key="3">
    <source>
        <dbReference type="Proteomes" id="UP000465035"/>
    </source>
</evidence>
<sequence length="119" mass="13508">MNLKKSIVTLMMALTMFGTFQVAATQEIANAQTTSTSATYKSNLSKANLAAKKWIAYHESRGSYSARNGRYVGRYQLSSSYLHGDYSKANQEKTADRYVKARYGSWVSAKHHWQAYGWY</sequence>
<evidence type="ECO:0000313" key="2">
    <source>
        <dbReference type="EMBL" id="QHB51157.1"/>
    </source>
</evidence>
<reference evidence="2 3" key="1">
    <citation type="submission" date="2019-12" db="EMBL/GenBank/DDBJ databases">
        <title>Lactobacillus hilgardii FLUB.</title>
        <authorList>
            <person name="Gustaw K."/>
        </authorList>
    </citation>
    <scope>NUCLEOTIDE SEQUENCE [LARGE SCALE GENOMIC DNA]</scope>
    <source>
        <strain evidence="2 3">FLUB</strain>
    </source>
</reference>
<dbReference type="EMBL" id="CP047121">
    <property type="protein sequence ID" value="QHB51157.1"/>
    <property type="molecule type" value="Genomic_DNA"/>
</dbReference>
<keyword evidence="1" id="KW-0732">Signal</keyword>
<dbReference type="AlphaFoldDB" id="A0A6P1E1Z0"/>
<dbReference type="RefSeq" id="WP_003551985.1">
    <property type="nucleotide sequence ID" value="NZ_CABKOL010000106.1"/>
</dbReference>
<gene>
    <name evidence="2" type="ORF">GQR93_02420</name>
</gene>
<proteinExistence type="predicted"/>
<accession>A0A6P1E1Z0</accession>
<name>A0A6P1E1Z0_LENHI</name>
<feature type="signal peptide" evidence="1">
    <location>
        <begin position="1"/>
        <end position="24"/>
    </location>
</feature>
<dbReference type="GeneID" id="69057212"/>
<dbReference type="Proteomes" id="UP000465035">
    <property type="component" value="Chromosome"/>
</dbReference>
<feature type="chain" id="PRO_5039452752" evidence="1">
    <location>
        <begin position="25"/>
        <end position="119"/>
    </location>
</feature>
<protein>
    <submittedName>
        <fullName evidence="2">Aggregation promoting factor surface protein</fullName>
    </submittedName>
</protein>